<dbReference type="AlphaFoldDB" id="A0A1S2NF61"/>
<feature type="chain" id="PRO_5011961225" evidence="1">
    <location>
        <begin position="26"/>
        <end position="200"/>
    </location>
</feature>
<sequence length="200" mass="21788">MTMIIGKGRALAAALAVLACAHAWAVEAGAVPKNKQTTAGRYLDAREAYAMKRELGARAYFVDVRTRYEVAYVGLPTVVDANIPYVEHPEDAPWDDKANRFRLDVNSDFGPELARRLQAAGLGKDTPVLLICRSGDRSARAANLLSQLGYTSVYTVVDGFEGDAVASGEKQGQRILNGWKNAGLPWSYDLGKARAYFPSY</sequence>
<organism evidence="3 4">
    <name type="scientific">Massilia timonae</name>
    <dbReference type="NCBI Taxonomy" id="47229"/>
    <lineage>
        <taxon>Bacteria</taxon>
        <taxon>Pseudomonadati</taxon>
        <taxon>Pseudomonadota</taxon>
        <taxon>Betaproteobacteria</taxon>
        <taxon>Burkholderiales</taxon>
        <taxon>Oxalobacteraceae</taxon>
        <taxon>Telluria group</taxon>
        <taxon>Massilia</taxon>
    </lineage>
</organism>
<dbReference type="InterPro" id="IPR001763">
    <property type="entry name" value="Rhodanese-like_dom"/>
</dbReference>
<keyword evidence="1" id="KW-0732">Signal</keyword>
<protein>
    <submittedName>
        <fullName evidence="3">Rhodanese-like domain protein</fullName>
    </submittedName>
</protein>
<gene>
    <name evidence="3" type="ORF">LO55_4067</name>
</gene>
<dbReference type="PROSITE" id="PS50206">
    <property type="entry name" value="RHODANESE_3"/>
    <property type="match status" value="1"/>
</dbReference>
<dbReference type="InterPro" id="IPR036873">
    <property type="entry name" value="Rhodanese-like_dom_sf"/>
</dbReference>
<dbReference type="Gene3D" id="3.40.250.10">
    <property type="entry name" value="Rhodanese-like domain"/>
    <property type="match status" value="1"/>
</dbReference>
<evidence type="ECO:0000313" key="3">
    <source>
        <dbReference type="EMBL" id="OIJ43645.1"/>
    </source>
</evidence>
<dbReference type="EMBL" id="JRYB01000001">
    <property type="protein sequence ID" value="OIJ43645.1"/>
    <property type="molecule type" value="Genomic_DNA"/>
</dbReference>
<feature type="domain" description="Rhodanese" evidence="2">
    <location>
        <begin position="55"/>
        <end position="172"/>
    </location>
</feature>
<dbReference type="Pfam" id="PF00581">
    <property type="entry name" value="Rhodanese"/>
    <property type="match status" value="1"/>
</dbReference>
<dbReference type="PROSITE" id="PS51257">
    <property type="entry name" value="PROKAR_LIPOPROTEIN"/>
    <property type="match status" value="1"/>
</dbReference>
<dbReference type="Proteomes" id="UP000180246">
    <property type="component" value="Unassembled WGS sequence"/>
</dbReference>
<name>A0A1S2NF61_9BURK</name>
<evidence type="ECO:0000259" key="2">
    <source>
        <dbReference type="PROSITE" id="PS50206"/>
    </source>
</evidence>
<accession>A0A1S2NF61</accession>
<dbReference type="RefSeq" id="WP_229410195.1">
    <property type="nucleotide sequence ID" value="NZ_JRYB01000001.1"/>
</dbReference>
<evidence type="ECO:0000256" key="1">
    <source>
        <dbReference type="SAM" id="SignalP"/>
    </source>
</evidence>
<reference evidence="3 4" key="1">
    <citation type="submission" date="2014-10" db="EMBL/GenBank/DDBJ databases">
        <authorList>
            <person name="Seo M.-J."/>
            <person name="Seok Y.J."/>
            <person name="Cha I.-T."/>
        </authorList>
    </citation>
    <scope>NUCLEOTIDE SEQUENCE [LARGE SCALE GENOMIC DNA]</scope>
    <source>
        <strain evidence="3 4">NEU</strain>
    </source>
</reference>
<dbReference type="SMART" id="SM00450">
    <property type="entry name" value="RHOD"/>
    <property type="match status" value="1"/>
</dbReference>
<proteinExistence type="predicted"/>
<feature type="signal peptide" evidence="1">
    <location>
        <begin position="1"/>
        <end position="25"/>
    </location>
</feature>
<comment type="caution">
    <text evidence="3">The sequence shown here is derived from an EMBL/GenBank/DDBJ whole genome shotgun (WGS) entry which is preliminary data.</text>
</comment>
<evidence type="ECO:0000313" key="4">
    <source>
        <dbReference type="Proteomes" id="UP000180246"/>
    </source>
</evidence>
<dbReference type="SUPFAM" id="SSF52821">
    <property type="entry name" value="Rhodanese/Cell cycle control phosphatase"/>
    <property type="match status" value="1"/>
</dbReference>